<comment type="caution">
    <text evidence="2">The sequence shown here is derived from an EMBL/GenBank/DDBJ whole genome shotgun (WGS) entry which is preliminary data.</text>
</comment>
<accession>A0ABC9VPZ1</accession>
<dbReference type="Proteomes" id="UP001437574">
    <property type="component" value="Unassembled WGS sequence"/>
</dbReference>
<proteinExistence type="predicted"/>
<sequence length="440" mass="50676">MFSEINLRNHSSLHKLFYSLNIGDTATWFGCLIAIVTVSITYWQLVLSKKHDAPEIIVSDKITQSIVDFNKNDSEDFKAISDLKFKVVNIGKGAAKKVIAQINNKGYWEKKLKKIGYDDCIFNDKTIYIGLKDARNHIRTIGSYFAEIDTYIGSDRSTYLYIPNFYISMLRNYVYDNFKDSDVTEENSNSLFQKIRSFPRLHLNLSYEGIDEERKYLDLTIRPFADVMKDEENSKLICLEFEIIDSSKDEKVNNRMDKITEFFKNNAFLLKILFISGCLSSIGTSLYCLFHKYIQHKLCANEDIYYAYAHIDVKNWNQGGAFLVWGLGLVLLYFGVKSIIKNESTKKLEIKQRSNALIVYLGLTFVISIFLIALPIDLIFDNYGIGTALEVFAVLWWIWYTILLVFYSILRWLKKDGHNKPRTAIVAGLIGALIGALFGK</sequence>
<reference evidence="2 3" key="1">
    <citation type="journal article" date="2024" name="Int. J. Syst. Evol. Microbiol.">
        <title>Proposal of Lactobacillus amylovorus subsp. animalis subsp. nov. and an emended description of Lactobacillus amylovorus.</title>
        <authorList>
            <person name="Yamane K."/>
            <person name="Tanizawa Y."/>
            <person name="Kobayashi H."/>
            <person name="Kamizono T."/>
            <person name="Kojima Y."/>
            <person name="Takagi H."/>
            <person name="Tohno M."/>
        </authorList>
    </citation>
    <scope>NUCLEOTIDE SEQUENCE [LARGE SCALE GENOMIC DNA]</scope>
    <source>
        <strain evidence="2 3">TKL145</strain>
    </source>
</reference>
<evidence type="ECO:0000256" key="1">
    <source>
        <dbReference type="SAM" id="Phobius"/>
    </source>
</evidence>
<gene>
    <name evidence="2" type="ORF">LATKL145_19550</name>
</gene>
<evidence type="ECO:0000313" key="2">
    <source>
        <dbReference type="EMBL" id="GAA0043539.1"/>
    </source>
</evidence>
<protein>
    <submittedName>
        <fullName evidence="2">Uncharacterized protein</fullName>
    </submittedName>
</protein>
<keyword evidence="1" id="KW-1133">Transmembrane helix</keyword>
<dbReference type="RefSeq" id="WP_353303407.1">
    <property type="nucleotide sequence ID" value="NZ_BAAAAK010000040.1"/>
</dbReference>
<keyword evidence="1" id="KW-0812">Transmembrane</keyword>
<keyword evidence="1" id="KW-0472">Membrane</keyword>
<feature type="transmembrane region" description="Helical" evidence="1">
    <location>
        <begin position="26"/>
        <end position="47"/>
    </location>
</feature>
<feature type="transmembrane region" description="Helical" evidence="1">
    <location>
        <begin position="316"/>
        <end position="336"/>
    </location>
</feature>
<dbReference type="AlphaFoldDB" id="A0ABC9VPZ1"/>
<dbReference type="EMBL" id="BAAAAK010000040">
    <property type="protein sequence ID" value="GAA0043539.1"/>
    <property type="molecule type" value="Genomic_DNA"/>
</dbReference>
<feature type="transmembrane region" description="Helical" evidence="1">
    <location>
        <begin position="357"/>
        <end position="376"/>
    </location>
</feature>
<name>A0ABC9VPZ1_LACAM</name>
<reference evidence="3" key="2">
    <citation type="submission" date="2024-01" db="EMBL/GenBank/DDBJ databases">
        <title>Draft genome sequence of Lactobacillus amylovorus strain TKL145.</title>
        <authorList>
            <person name="Tohno M."/>
            <person name="Tanizawa Y."/>
        </authorList>
    </citation>
    <scope>NUCLEOTIDE SEQUENCE [LARGE SCALE GENOMIC DNA]</scope>
    <source>
        <strain evidence="3">TKL145</strain>
    </source>
</reference>
<feature type="transmembrane region" description="Helical" evidence="1">
    <location>
        <begin position="388"/>
        <end position="410"/>
    </location>
</feature>
<feature type="transmembrane region" description="Helical" evidence="1">
    <location>
        <begin position="268"/>
        <end position="287"/>
    </location>
</feature>
<organism evidence="2 3">
    <name type="scientific">Lactobacillus amylovorus subsp. animalium</name>
    <dbReference type="NCBI Taxonomy" id="3378536"/>
    <lineage>
        <taxon>Bacteria</taxon>
        <taxon>Bacillati</taxon>
        <taxon>Bacillota</taxon>
        <taxon>Bacilli</taxon>
        <taxon>Lactobacillales</taxon>
        <taxon>Lactobacillaceae</taxon>
        <taxon>Lactobacillus</taxon>
    </lineage>
</organism>
<evidence type="ECO:0000313" key="3">
    <source>
        <dbReference type="Proteomes" id="UP001437574"/>
    </source>
</evidence>
<feature type="transmembrane region" description="Helical" evidence="1">
    <location>
        <begin position="422"/>
        <end position="439"/>
    </location>
</feature>